<sequence>MFAPITCIGGIWTTDRKGICVSIAEHSPGLLPSPVGKSFVAWLQTVQTASGCTLAEEVAGAMDREKPFRHEHQLMCTNGNSRWVVSTGIPQFDRDGNFEGFSGALTDISEHKGVLERTLRSEAEHRLIMDNCLDLIGHCDASGNYVHVSRSYTVVVGWESEEMVGRSVLAFLHPEDQERARNALARILDGEELAEVIEVRKRHRDNRYILLGTKVRKVTDPDTGAIAGAVLVSRDITREKEMLARIERMAEQNTALIEHSLDITMLLDLEGTILHTNRAVEQVLGYRPDELIGSTGRRFMTEQGYADALGQLKLMVTGPGNLFISDDCLSKDGRTVRLDWSLCHPEGSRLVYATARDVTNMHRTKVALEQAHAQVHTILESIEDGFFSVDRNWEITFANTIAAAFVGIDREASLGKVLWDIADGLADTSVAANLRRAMEMRENMSFEVYYEPAGVWLSERVYAHEDGLSVFFHDISERKHAEARLEQLATRDVLTGLPNRASLNQHVETMLCEQRAGAVIAVLFIDLNRFKEVNDSMGHAAGDCLLKQVSARLQSCMRPGDVVARLGGDEFVVAATCTGRDATAAIAQRLIAALTNPFYVDVVEICVGASIGISLSDQDVETVEQLFQNADTAMYKAKATGESTYQFFEPEMSAEAKRRLQLEVTMRRALELGQFEIHYQPRVDLHGMRLRGMEALLRWNHPELGQISPLEFIPIAEERGHIEAIGAWVLRAACREGKRLCDKYGIALHVSVNVSARQLRHADFVLEVERALGESGLRPAALELELTESALIEDTEQSALFLRRLKGLGATLSLDDFGTGYSSLSYLKRFPVDVLKLDRSFFDEQSVDHGNAAFVEALIGMAHALDLTVVAEGIETTMVMDMLRLAGCDEAQGYVFAKPMSLHTFEEFLQSAKSNGIVRD</sequence>
<dbReference type="InterPro" id="IPR001610">
    <property type="entry name" value="PAC"/>
</dbReference>
<dbReference type="InterPro" id="IPR035965">
    <property type="entry name" value="PAS-like_dom_sf"/>
</dbReference>
<evidence type="ECO:0000259" key="4">
    <source>
        <dbReference type="PROSITE" id="PS50887"/>
    </source>
</evidence>
<dbReference type="InterPro" id="IPR001633">
    <property type="entry name" value="EAL_dom"/>
</dbReference>
<dbReference type="PANTHER" id="PTHR44757:SF2">
    <property type="entry name" value="BIOFILM ARCHITECTURE MAINTENANCE PROTEIN MBAA"/>
    <property type="match status" value="1"/>
</dbReference>
<organism evidence="5 6">
    <name type="scientific">Telluria mixta</name>
    <dbReference type="NCBI Taxonomy" id="34071"/>
    <lineage>
        <taxon>Bacteria</taxon>
        <taxon>Pseudomonadati</taxon>
        <taxon>Pseudomonadota</taxon>
        <taxon>Betaproteobacteria</taxon>
        <taxon>Burkholderiales</taxon>
        <taxon>Oxalobacteraceae</taxon>
        <taxon>Telluria group</taxon>
        <taxon>Telluria</taxon>
    </lineage>
</organism>
<dbReference type="CDD" id="cd01948">
    <property type="entry name" value="EAL"/>
    <property type="match status" value="1"/>
</dbReference>
<dbReference type="Gene3D" id="3.30.70.270">
    <property type="match status" value="1"/>
</dbReference>
<evidence type="ECO:0000313" key="6">
    <source>
        <dbReference type="Proteomes" id="UP001165263"/>
    </source>
</evidence>
<dbReference type="Proteomes" id="UP001165263">
    <property type="component" value="Unassembled WGS sequence"/>
</dbReference>
<dbReference type="EMBL" id="JANUHC010000006">
    <property type="protein sequence ID" value="MCS0631218.1"/>
    <property type="molecule type" value="Genomic_DNA"/>
</dbReference>
<feature type="domain" description="PAS" evidence="1">
    <location>
        <begin position="249"/>
        <end position="293"/>
    </location>
</feature>
<dbReference type="SUPFAM" id="SSF141868">
    <property type="entry name" value="EAL domain-like"/>
    <property type="match status" value="1"/>
</dbReference>
<dbReference type="PROSITE" id="PS50883">
    <property type="entry name" value="EAL"/>
    <property type="match status" value="1"/>
</dbReference>
<evidence type="ECO:0000259" key="2">
    <source>
        <dbReference type="PROSITE" id="PS50113"/>
    </source>
</evidence>
<dbReference type="PROSITE" id="PS50112">
    <property type="entry name" value="PAS"/>
    <property type="match status" value="3"/>
</dbReference>
<feature type="domain" description="PAS" evidence="1">
    <location>
        <begin position="121"/>
        <end position="191"/>
    </location>
</feature>
<name>A0ABT2C1F8_9BURK</name>
<dbReference type="CDD" id="cd01949">
    <property type="entry name" value="GGDEF"/>
    <property type="match status" value="1"/>
</dbReference>
<evidence type="ECO:0000259" key="1">
    <source>
        <dbReference type="PROSITE" id="PS50112"/>
    </source>
</evidence>
<dbReference type="Gene3D" id="3.20.20.450">
    <property type="entry name" value="EAL domain"/>
    <property type="match status" value="1"/>
</dbReference>
<dbReference type="InterPro" id="IPR000014">
    <property type="entry name" value="PAS"/>
</dbReference>
<feature type="domain" description="PAS" evidence="1">
    <location>
        <begin position="371"/>
        <end position="441"/>
    </location>
</feature>
<evidence type="ECO:0000313" key="5">
    <source>
        <dbReference type="EMBL" id="MCS0631218.1"/>
    </source>
</evidence>
<protein>
    <submittedName>
        <fullName evidence="5">EAL domain-containing protein</fullName>
    </submittedName>
</protein>
<dbReference type="NCBIfam" id="TIGR00229">
    <property type="entry name" value="sensory_box"/>
    <property type="match status" value="3"/>
</dbReference>
<reference evidence="5" key="1">
    <citation type="submission" date="2022-08" db="EMBL/GenBank/DDBJ databases">
        <title>Reclassification of Massilia species as members of the genera Telluria, Duganella, Pseudoduganella, Mokoshia gen. nov. and Zemynaea gen. nov. using orthogonal and non-orthogonal genome-based approaches.</title>
        <authorList>
            <person name="Bowman J.P."/>
        </authorList>
    </citation>
    <scope>NUCLEOTIDE SEQUENCE</scope>
    <source>
        <strain evidence="5">LMG 11547</strain>
    </source>
</reference>
<dbReference type="SMART" id="SM00052">
    <property type="entry name" value="EAL"/>
    <property type="match status" value="1"/>
</dbReference>
<dbReference type="SMART" id="SM00091">
    <property type="entry name" value="PAS"/>
    <property type="match status" value="3"/>
</dbReference>
<dbReference type="InterPro" id="IPR000700">
    <property type="entry name" value="PAS-assoc_C"/>
</dbReference>
<dbReference type="InterPro" id="IPR029787">
    <property type="entry name" value="Nucleotide_cyclase"/>
</dbReference>
<dbReference type="InterPro" id="IPR000160">
    <property type="entry name" value="GGDEF_dom"/>
</dbReference>
<dbReference type="PROSITE" id="PS50113">
    <property type="entry name" value="PAC"/>
    <property type="match status" value="1"/>
</dbReference>
<dbReference type="Pfam" id="PF08448">
    <property type="entry name" value="PAS_4"/>
    <property type="match status" value="3"/>
</dbReference>
<dbReference type="SUPFAM" id="SSF55785">
    <property type="entry name" value="PYP-like sensor domain (PAS domain)"/>
    <property type="match status" value="4"/>
</dbReference>
<keyword evidence="6" id="KW-1185">Reference proteome</keyword>
<dbReference type="Pfam" id="PF00563">
    <property type="entry name" value="EAL"/>
    <property type="match status" value="1"/>
</dbReference>
<dbReference type="PANTHER" id="PTHR44757">
    <property type="entry name" value="DIGUANYLATE CYCLASE DGCP"/>
    <property type="match status" value="1"/>
</dbReference>
<feature type="domain" description="GGDEF" evidence="4">
    <location>
        <begin position="518"/>
        <end position="650"/>
    </location>
</feature>
<gene>
    <name evidence="5" type="ORF">NX786_17935</name>
</gene>
<dbReference type="CDD" id="cd00130">
    <property type="entry name" value="PAS"/>
    <property type="match status" value="3"/>
</dbReference>
<dbReference type="RefSeq" id="WP_259450299.1">
    <property type="nucleotide sequence ID" value="NZ_CP119520.1"/>
</dbReference>
<dbReference type="PROSITE" id="PS50887">
    <property type="entry name" value="GGDEF"/>
    <property type="match status" value="1"/>
</dbReference>
<proteinExistence type="predicted"/>
<comment type="caution">
    <text evidence="5">The sequence shown here is derived from an EMBL/GenBank/DDBJ whole genome shotgun (WGS) entry which is preliminary data.</text>
</comment>
<accession>A0ABT2C1F8</accession>
<dbReference type="SUPFAM" id="SSF55073">
    <property type="entry name" value="Nucleotide cyclase"/>
    <property type="match status" value="1"/>
</dbReference>
<dbReference type="SMART" id="SM00086">
    <property type="entry name" value="PAC"/>
    <property type="match status" value="2"/>
</dbReference>
<feature type="domain" description="PAC" evidence="2">
    <location>
        <begin position="68"/>
        <end position="120"/>
    </location>
</feature>
<dbReference type="InterPro" id="IPR043128">
    <property type="entry name" value="Rev_trsase/Diguanyl_cyclase"/>
</dbReference>
<feature type="domain" description="EAL" evidence="3">
    <location>
        <begin position="659"/>
        <end position="913"/>
    </location>
</feature>
<dbReference type="InterPro" id="IPR052155">
    <property type="entry name" value="Biofilm_reg_signaling"/>
</dbReference>
<dbReference type="InterPro" id="IPR013656">
    <property type="entry name" value="PAS_4"/>
</dbReference>
<dbReference type="InterPro" id="IPR035919">
    <property type="entry name" value="EAL_sf"/>
</dbReference>
<dbReference type="Pfam" id="PF13426">
    <property type="entry name" value="PAS_9"/>
    <property type="match status" value="1"/>
</dbReference>
<evidence type="ECO:0000259" key="3">
    <source>
        <dbReference type="PROSITE" id="PS50883"/>
    </source>
</evidence>
<dbReference type="NCBIfam" id="TIGR00254">
    <property type="entry name" value="GGDEF"/>
    <property type="match status" value="1"/>
</dbReference>
<dbReference type="Gene3D" id="3.30.450.20">
    <property type="entry name" value="PAS domain"/>
    <property type="match status" value="4"/>
</dbReference>
<dbReference type="SMART" id="SM00267">
    <property type="entry name" value="GGDEF"/>
    <property type="match status" value="1"/>
</dbReference>
<dbReference type="Pfam" id="PF00990">
    <property type="entry name" value="GGDEF"/>
    <property type="match status" value="1"/>
</dbReference>